<dbReference type="CDD" id="cd00170">
    <property type="entry name" value="SEC14"/>
    <property type="match status" value="1"/>
</dbReference>
<dbReference type="PANTHER" id="PTHR10174">
    <property type="entry name" value="ALPHA-TOCOPHEROL TRANSFER PROTEIN-RELATED"/>
    <property type="match status" value="1"/>
</dbReference>
<sequence length="318" mass="37348">MFKIYEPPKDGELHYFKQYHQYGKKKRDFNFNSKIFCQLIRTITQMNLQMPFGSHPLYPCTEEEKLAIRKEVGIKDNILQEDIDSILDWFYKEPHLADAFIDRDYVERMLVATRCSREKCKKKINNFYRYRSCAPELVQTRIKELSNPDYDPWLFYSQAAMLKLFNGKRISVFKVTDADPGNFHSDIVFKITILLGELRLKYDYMLGDIWILDLLNASIGHVLRINLTLAQKFARILQDGTGIKLYDIHIVNASSLSQHLVNLFKPFVKSKIMERIRFHESIEELQKVIPKQYLPKDFGGDQPSLDEFKGIASIILNC</sequence>
<dbReference type="InterPro" id="IPR001251">
    <property type="entry name" value="CRAL-TRIO_dom"/>
</dbReference>
<dbReference type="Pfam" id="PF00650">
    <property type="entry name" value="CRAL_TRIO"/>
    <property type="match status" value="1"/>
</dbReference>
<protein>
    <submittedName>
        <fullName evidence="2">Jg13691 protein</fullName>
    </submittedName>
</protein>
<dbReference type="PRINTS" id="PR00180">
    <property type="entry name" value="CRETINALDHBP"/>
</dbReference>
<proteinExistence type="predicted"/>
<dbReference type="SUPFAM" id="SSF52087">
    <property type="entry name" value="CRAL/TRIO domain"/>
    <property type="match status" value="1"/>
</dbReference>
<dbReference type="EMBL" id="CAKXAJ010025409">
    <property type="protein sequence ID" value="CAH2238881.1"/>
    <property type="molecule type" value="Genomic_DNA"/>
</dbReference>
<evidence type="ECO:0000259" key="1">
    <source>
        <dbReference type="PROSITE" id="PS50191"/>
    </source>
</evidence>
<dbReference type="GO" id="GO:0016020">
    <property type="term" value="C:membrane"/>
    <property type="evidence" value="ECO:0007669"/>
    <property type="project" value="TreeGrafter"/>
</dbReference>
<gene>
    <name evidence="2" type="primary">jg13691</name>
    <name evidence="2" type="ORF">PAEG_LOCUS15907</name>
</gene>
<name>A0A8S4RLB6_9NEOP</name>
<dbReference type="PROSITE" id="PS50191">
    <property type="entry name" value="CRAL_TRIO"/>
    <property type="match status" value="1"/>
</dbReference>
<dbReference type="AlphaFoldDB" id="A0A8S4RLB6"/>
<dbReference type="SUPFAM" id="SSF46938">
    <property type="entry name" value="CRAL/TRIO N-terminal domain"/>
    <property type="match status" value="1"/>
</dbReference>
<keyword evidence="3" id="KW-1185">Reference proteome</keyword>
<dbReference type="PANTHER" id="PTHR10174:SF222">
    <property type="entry name" value="GH10083P-RELATED"/>
    <property type="match status" value="1"/>
</dbReference>
<dbReference type="OrthoDB" id="7110615at2759"/>
<dbReference type="GO" id="GO:1902936">
    <property type="term" value="F:phosphatidylinositol bisphosphate binding"/>
    <property type="evidence" value="ECO:0007669"/>
    <property type="project" value="TreeGrafter"/>
</dbReference>
<dbReference type="InterPro" id="IPR036865">
    <property type="entry name" value="CRAL-TRIO_dom_sf"/>
</dbReference>
<reference evidence="2" key="1">
    <citation type="submission" date="2022-03" db="EMBL/GenBank/DDBJ databases">
        <authorList>
            <person name="Lindestad O."/>
        </authorList>
    </citation>
    <scope>NUCLEOTIDE SEQUENCE</scope>
</reference>
<dbReference type="InterPro" id="IPR036273">
    <property type="entry name" value="CRAL/TRIO_N_dom_sf"/>
</dbReference>
<accession>A0A8S4RLB6</accession>
<evidence type="ECO:0000313" key="2">
    <source>
        <dbReference type="EMBL" id="CAH2238881.1"/>
    </source>
</evidence>
<comment type="caution">
    <text evidence="2">The sequence shown here is derived from an EMBL/GenBank/DDBJ whole genome shotgun (WGS) entry which is preliminary data.</text>
</comment>
<evidence type="ECO:0000313" key="3">
    <source>
        <dbReference type="Proteomes" id="UP000838756"/>
    </source>
</evidence>
<organism evidence="2 3">
    <name type="scientific">Pararge aegeria aegeria</name>
    <dbReference type="NCBI Taxonomy" id="348720"/>
    <lineage>
        <taxon>Eukaryota</taxon>
        <taxon>Metazoa</taxon>
        <taxon>Ecdysozoa</taxon>
        <taxon>Arthropoda</taxon>
        <taxon>Hexapoda</taxon>
        <taxon>Insecta</taxon>
        <taxon>Pterygota</taxon>
        <taxon>Neoptera</taxon>
        <taxon>Endopterygota</taxon>
        <taxon>Lepidoptera</taxon>
        <taxon>Glossata</taxon>
        <taxon>Ditrysia</taxon>
        <taxon>Papilionoidea</taxon>
        <taxon>Nymphalidae</taxon>
        <taxon>Satyrinae</taxon>
        <taxon>Satyrini</taxon>
        <taxon>Parargina</taxon>
        <taxon>Pararge</taxon>
    </lineage>
</organism>
<dbReference type="Gene3D" id="3.40.525.10">
    <property type="entry name" value="CRAL-TRIO lipid binding domain"/>
    <property type="match status" value="1"/>
</dbReference>
<feature type="domain" description="CRAL-TRIO" evidence="1">
    <location>
        <begin position="143"/>
        <end position="306"/>
    </location>
</feature>
<dbReference type="SMART" id="SM00516">
    <property type="entry name" value="SEC14"/>
    <property type="match status" value="1"/>
</dbReference>
<dbReference type="Proteomes" id="UP000838756">
    <property type="component" value="Unassembled WGS sequence"/>
</dbReference>